<evidence type="ECO:0000259" key="7">
    <source>
        <dbReference type="Pfam" id="PF09985"/>
    </source>
</evidence>
<dbReference type="InterPro" id="IPR011330">
    <property type="entry name" value="Glyco_hydro/deAcase_b/a-brl"/>
</dbReference>
<evidence type="ECO:0000313" key="8">
    <source>
        <dbReference type="EMBL" id="QEK15020.1"/>
    </source>
</evidence>
<dbReference type="CDD" id="cd09626">
    <property type="entry name" value="DOMON_glucodextranase_like"/>
    <property type="match status" value="2"/>
</dbReference>
<evidence type="ECO:0000256" key="5">
    <source>
        <dbReference type="SAM" id="Phobius"/>
    </source>
</evidence>
<gene>
    <name evidence="8" type="ORF">FPV09_07875</name>
</gene>
<dbReference type="SUPFAM" id="SSF88713">
    <property type="entry name" value="Glycoside hydrolase/deacetylase"/>
    <property type="match status" value="1"/>
</dbReference>
<feature type="compositionally biased region" description="Low complexity" evidence="4">
    <location>
        <begin position="1277"/>
        <end position="1326"/>
    </location>
</feature>
<organism evidence="8 9">
    <name type="scientific">Thermococcus aciditolerans</name>
    <dbReference type="NCBI Taxonomy" id="2598455"/>
    <lineage>
        <taxon>Archaea</taxon>
        <taxon>Methanobacteriati</taxon>
        <taxon>Methanobacteriota</taxon>
        <taxon>Thermococci</taxon>
        <taxon>Thermococcales</taxon>
        <taxon>Thermococcaceae</taxon>
        <taxon>Thermococcus</taxon>
    </lineage>
</organism>
<dbReference type="InterPro" id="IPR019248">
    <property type="entry name" value="Glucodextran_C"/>
</dbReference>
<keyword evidence="5" id="KW-0472">Membrane</keyword>
<sequence>MKRVAALFLAFLMVGSLMGVSFKGVGAAEPKPLNVIIVWHQHQPYYYDPVQDVYTRPWVRLHAANNYWKMAYYLSQYPDVHATIDLSGSLISQLADYMNGKKDTYQIITEKIANGEPLTVDEKWFMLQAPGGFFDHTIPWNGEPITDPSGNPIRDPWDRYTELKDKMMQAKAKYANLPLEEQKAAVTGEFTEQDYIDLAVLFNLAWIDYKYIMDTPALRDLYNKVDEGGYTREDVKTVLDAQLWLINHTFEEHERINLLLGNGNVEVTVVPYAHPIGPILNDFGWEGDFDDQVKRADELYKQYLGGGTAVPKGGWAAESALNDRTLETLADNGWTWVMTDQLVLDRLGVEKTVENYYKPWVAEFNGKKIYLFPRDHALSDRVGFNYGGMNQYQAVEDFVNELLKLQKENYDGSLVYVVTLDGENPWENYPYDGKLFLTELYKRLTELQEQGLIRTLTPSEYIQLYGDEANRLTPKMMERLDLTGDNVNALLKAQSLGDLYDAVGVNEEMQWPESSWIDGTLSTWIGEPQENYGWYWLYIARKALMEHRSGMSQADWEKAHEYLLRAEASDWFWWYGSDQDSGQDYTFDRYLKTYLYEIYKLAGVEPPSYLFGNYFPDGEPYVTRALDGLKEGEMKNYSSMSPLANGVSVYFDGDGLHFIVKGNLSEFEVSVWEKDERVGNTFTLLQERPTELRYSMFPFSADSVGLLITKHVVYENGKAEIYGATDYEKSEKLGDATVEQTNDGVEVIVPFDYIKNPSDFYFAVSTVKDGRLETITTPIELKLPTEVKGVTIADIADPEGDDHGPGSYVYPTDAVFVEGAFDLLRFRMLEQTDSYVMEFYFGDLGGNPWNGPNGFSLQIIEVYLDFKDGGNSTAIKMFPDGPGANVQLDPNHPWDVAFRIAGWDYGNLIILPNGTVYQGEMQISADPVKNAVIVKVPKKYIAINEDYGLWGDVLVGSQDGYGPDKWRPVAVDAEQWKLGGADPQAVINGVTPRVLDELVPQGFEPTQEEQLSSYDANDMKLATVRALPLLKQGIVVSDPEGDDHGPGTYTYPTDAVFKPGVFDLLKFKMTEGDNDWTLEFYFRDLGGNPWNGPNGFSLQIIEAYFDFRDGGNISAIKMFPDGPGSNVQLDPHHPWDLALRIAGWDYGNLIILPNGTVYQGEMQISADPVKNAIIVKVPKKYLPNVGEYGLYAAVITGSQDGYGPDKWRPVAVEAEQWKLGGAEADAVINGVTPRVVDELVPEDFSPTQEEQLSSYDAKDMKPATVLMIPLVEGSGGEEPTPTETTSETSSSSTTSTTSSPSQTTTTPTTTGPSTTPTTTSSPTTTTTGGGGGICGPAALVGLALLPLLVRRRR</sequence>
<evidence type="ECO:0000259" key="6">
    <source>
        <dbReference type="Pfam" id="PF03065"/>
    </source>
</evidence>
<evidence type="ECO:0000256" key="4">
    <source>
        <dbReference type="SAM" id="MobiDB-lite"/>
    </source>
</evidence>
<evidence type="ECO:0000256" key="2">
    <source>
        <dbReference type="ARBA" id="ARBA00023277"/>
    </source>
</evidence>
<feature type="domain" description="Glucodextranase-like C-terminal" evidence="7">
    <location>
        <begin position="1036"/>
        <end position="1265"/>
    </location>
</feature>
<dbReference type="GO" id="GO:0005975">
    <property type="term" value="P:carbohydrate metabolic process"/>
    <property type="evidence" value="ECO:0007669"/>
    <property type="project" value="InterPro"/>
</dbReference>
<keyword evidence="2 3" id="KW-0119">Carbohydrate metabolism</keyword>
<dbReference type="Pfam" id="PF03065">
    <property type="entry name" value="Glyco_hydro_57"/>
    <property type="match status" value="1"/>
</dbReference>
<dbReference type="InterPro" id="IPR004300">
    <property type="entry name" value="Glyco_hydro_57_N"/>
</dbReference>
<dbReference type="CDD" id="cd10796">
    <property type="entry name" value="GH57N_APU"/>
    <property type="match status" value="1"/>
</dbReference>
<evidence type="ECO:0000256" key="3">
    <source>
        <dbReference type="RuleBase" id="RU361196"/>
    </source>
</evidence>
<reference evidence="8 9" key="1">
    <citation type="submission" date="2019-07" db="EMBL/GenBank/DDBJ databases">
        <title>Complete genome of Thermococcus acidophilus.</title>
        <authorList>
            <person name="Li X."/>
        </authorList>
    </citation>
    <scope>NUCLEOTIDE SEQUENCE [LARGE SCALE GENOMIC DNA]</scope>
    <source>
        <strain evidence="8 9">SY113</strain>
    </source>
</reference>
<dbReference type="Pfam" id="PF09985">
    <property type="entry name" value="Glucodextran_C"/>
    <property type="match status" value="2"/>
</dbReference>
<keyword evidence="9" id="KW-1185">Reference proteome</keyword>
<dbReference type="PANTHER" id="PTHR36306:SF1">
    <property type="entry name" value="ALPHA-AMYLASE-RELATED"/>
    <property type="match status" value="1"/>
</dbReference>
<protein>
    <submittedName>
        <fullName evidence="8">CGP-CTERM sorting domain-containing protein</fullName>
    </submittedName>
</protein>
<evidence type="ECO:0000256" key="1">
    <source>
        <dbReference type="ARBA" id="ARBA00006821"/>
    </source>
</evidence>
<feature type="domain" description="Glucodextranase-like C-terminal" evidence="7">
    <location>
        <begin position="792"/>
        <end position="1024"/>
    </location>
</feature>
<dbReference type="Gene3D" id="2.60.40.1190">
    <property type="match status" value="2"/>
</dbReference>
<dbReference type="EMBL" id="CP041932">
    <property type="protein sequence ID" value="QEK15020.1"/>
    <property type="molecule type" value="Genomic_DNA"/>
</dbReference>
<proteinExistence type="inferred from homology"/>
<dbReference type="GeneID" id="41609764"/>
<feature type="region of interest" description="Disordered" evidence="4">
    <location>
        <begin position="1271"/>
        <end position="1331"/>
    </location>
</feature>
<evidence type="ECO:0000313" key="9">
    <source>
        <dbReference type="Proteomes" id="UP000322631"/>
    </source>
</evidence>
<feature type="transmembrane region" description="Helical" evidence="5">
    <location>
        <begin position="1329"/>
        <end position="1349"/>
    </location>
</feature>
<comment type="similarity">
    <text evidence="1 3">Belongs to the glycosyl hydrolase 57 family.</text>
</comment>
<name>A0A5C0SL60_9EURY</name>
<feature type="domain" description="Glycoside hydrolase family 57 N-terminal" evidence="6">
    <location>
        <begin position="36"/>
        <end position="477"/>
    </location>
</feature>
<keyword evidence="5" id="KW-0812">Transmembrane</keyword>
<accession>A0A5C0SL60</accession>
<dbReference type="InterPro" id="IPR027552">
    <property type="entry name" value="CGP_CTERM"/>
</dbReference>
<dbReference type="PANTHER" id="PTHR36306">
    <property type="entry name" value="ALPHA-AMYLASE-RELATED-RELATED"/>
    <property type="match status" value="1"/>
</dbReference>
<keyword evidence="5" id="KW-1133">Transmembrane helix</keyword>
<dbReference type="Proteomes" id="UP000322631">
    <property type="component" value="Chromosome"/>
</dbReference>
<dbReference type="GO" id="GO:0003824">
    <property type="term" value="F:catalytic activity"/>
    <property type="evidence" value="ECO:0007669"/>
    <property type="project" value="InterPro"/>
</dbReference>
<dbReference type="InterPro" id="IPR027291">
    <property type="entry name" value="Glyco_hydro_38_N_sf"/>
</dbReference>
<dbReference type="SUPFAM" id="SSF49344">
    <property type="entry name" value="CBD9-like"/>
    <property type="match status" value="2"/>
</dbReference>
<dbReference type="KEGG" id="them:FPV09_07875"/>
<dbReference type="NCBIfam" id="TIGR04288">
    <property type="entry name" value="CGP_CTERM"/>
    <property type="match status" value="1"/>
</dbReference>
<dbReference type="InterPro" id="IPR052046">
    <property type="entry name" value="GH57_Enzymes"/>
</dbReference>
<dbReference type="RefSeq" id="WP_148882983.1">
    <property type="nucleotide sequence ID" value="NZ_CP041932.1"/>
</dbReference>
<dbReference type="Gene3D" id="3.20.110.10">
    <property type="entry name" value="Glycoside hydrolase 38, N terminal domain"/>
    <property type="match status" value="1"/>
</dbReference>